<feature type="coiled-coil region" evidence="11">
    <location>
        <begin position="427"/>
        <end position="454"/>
    </location>
</feature>
<keyword evidence="11" id="KW-0175">Coiled coil</keyword>
<evidence type="ECO:0000256" key="10">
    <source>
        <dbReference type="ARBA" id="ARBA00048679"/>
    </source>
</evidence>
<evidence type="ECO:0000256" key="1">
    <source>
        <dbReference type="ARBA" id="ARBA00004496"/>
    </source>
</evidence>
<dbReference type="GO" id="GO:0005524">
    <property type="term" value="F:ATP binding"/>
    <property type="evidence" value="ECO:0007669"/>
    <property type="project" value="UniProtKB-KW"/>
</dbReference>
<feature type="compositionally biased region" description="Low complexity" evidence="12">
    <location>
        <begin position="1334"/>
        <end position="1362"/>
    </location>
</feature>
<dbReference type="InterPro" id="IPR008271">
    <property type="entry name" value="Ser/Thr_kinase_AS"/>
</dbReference>
<feature type="compositionally biased region" description="Basic and acidic residues" evidence="12">
    <location>
        <begin position="855"/>
        <end position="866"/>
    </location>
</feature>
<dbReference type="Proteomes" id="UP000001307">
    <property type="component" value="Unassembled WGS sequence"/>
</dbReference>
<evidence type="ECO:0000256" key="9">
    <source>
        <dbReference type="ARBA" id="ARBA00047899"/>
    </source>
</evidence>
<dbReference type="GO" id="GO:0006884">
    <property type="term" value="P:cell volume homeostasis"/>
    <property type="evidence" value="ECO:0007669"/>
    <property type="project" value="UniProtKB-ARBA"/>
</dbReference>
<dbReference type="SMART" id="SM00220">
    <property type="entry name" value="S_TKc"/>
    <property type="match status" value="1"/>
</dbReference>
<feature type="compositionally biased region" description="Polar residues" evidence="12">
    <location>
        <begin position="841"/>
        <end position="850"/>
    </location>
</feature>
<dbReference type="PROSITE" id="PS00108">
    <property type="entry name" value="PROTEIN_KINASE_ST"/>
    <property type="match status" value="1"/>
</dbReference>
<dbReference type="FunFam" id="1.10.510.10:FF:001565">
    <property type="entry name" value="WNK protein kinase"/>
    <property type="match status" value="1"/>
</dbReference>
<comment type="catalytic activity">
    <reaction evidence="10">
        <text>L-seryl-[protein] + ATP = O-phospho-L-seryl-[protein] + ADP + H(+)</text>
        <dbReference type="Rhea" id="RHEA:17989"/>
        <dbReference type="Rhea" id="RHEA-COMP:9863"/>
        <dbReference type="Rhea" id="RHEA-COMP:11604"/>
        <dbReference type="ChEBI" id="CHEBI:15378"/>
        <dbReference type="ChEBI" id="CHEBI:29999"/>
        <dbReference type="ChEBI" id="CHEBI:30616"/>
        <dbReference type="ChEBI" id="CHEBI:83421"/>
        <dbReference type="ChEBI" id="CHEBI:456216"/>
        <dbReference type="EC" id="2.7.11.1"/>
    </reaction>
</comment>
<dbReference type="InterPro" id="IPR011009">
    <property type="entry name" value="Kinase-like_dom_sf"/>
</dbReference>
<feature type="compositionally biased region" description="Polar residues" evidence="12">
    <location>
        <begin position="1261"/>
        <end position="1277"/>
    </location>
</feature>
<dbReference type="InterPro" id="IPR000719">
    <property type="entry name" value="Prot_kinase_dom"/>
</dbReference>
<keyword evidence="7" id="KW-0418">Kinase</keyword>
<organism evidence="14">
    <name type="scientific">Oikopleura dioica</name>
    <name type="common">Tunicate</name>
    <dbReference type="NCBI Taxonomy" id="34765"/>
    <lineage>
        <taxon>Eukaryota</taxon>
        <taxon>Metazoa</taxon>
        <taxon>Chordata</taxon>
        <taxon>Tunicata</taxon>
        <taxon>Appendicularia</taxon>
        <taxon>Copelata</taxon>
        <taxon>Oikopleuridae</taxon>
        <taxon>Oikopleura</taxon>
    </lineage>
</organism>
<sequence>MAPQPPPTSEPLQDKDMVSAPSETKVKASVAVPAEEPIAETLNAPTIPEKPTTDEEKPLLAVQVTEEGEKERAQPIEEEESEVDRSPDGRFIRFKKEVGRGSFKTVYKGQDTNSGAAVAWLELQPHKITKEDRERFRAEAEILKKLKHTNIVQFYDTFEMANKTTGLRSVVLVTELMTSGTLKTYLKRFKVIRSRPLKSWSRQILQGLKYLHSRNPVVLHRDLKCDNIFVTGTSGVVKIGDLGLATFKRQEVAKSVIGTPEFMAPEMYDENYSEPADVYAFGMCLLEMVTNEYPYEECANPTQIYRLVVKGTLPKVFEKVEDERIKHIIKQCIEFEPSNRATVAALLDNEFFDDKELNVLVVGRNGGELKLRLVVYEGNMKKAMPEDEAIDFNFTIGQDTAYQVAQSMSVESTLKTEFVPQVAKAIMDAVEKTKKKDLEEKEKKEREIQETTTLPKTVDQTQEDPINKAANAVALEAATQDDNEHKTTDKKSEIVKPVKVDGKSEKARRAKNKRLAVTVMDVKPLFSEGQEENNGDNTGWEVTVRVTSGDVTTIVFKVERQRQEDEAATQLANEIINNKVVPDNKRENIEKLLLEIINRLLSGKLTNEASLKEVPAIKWNGCNRSDDEKRNMEIEVEVDSIRHVPAAKIKYNANLIHQQMDNLKTQGIIVEHECEHVFEEFSRILSDSLEKMGTKDEIAEWKSKESDGLSYTASRAKEVENNHIAGDQRPKSLHIDITPRKREVAERTSELPSIDEKIEKKENQIANISKEISKPLQENEPLAKKIDEGESGLSKPEPVIQTKGRFEIKSNVEKIDVKEKEIEMPGSVAVAPVPAVSAKSANMNDGVTQTDNEDECAKTVHKEEPYRGVNLSDIKEKLSNINNNSKKDTKEKMASSIATSQSQAPQVHSNTSSNADDETDGQHFREDITSKIAFGASRSIKDFVSEMTNAYADFNEKQSDALEGQMELFRKNMAEQAERNNLELKSRLDEIFKNFDKKLISALDQKKKRPRKSIDARRQSDSSEEAFRAEQARKADSHPNQIQSTIPERAPSIPQPENFTRASPSMSQIPQQADLSTVPGVAQYQAAPNPNFPYFSQLQPNNQQAMSTMPYVIPTQMYQQGHLPKITSAADHFGHEGTRIAKELARNFQVISPHMMNAMPAQMMGNTMGLPTQMQTMPQLSQHQLQQINQYQMQMASLQNSAMVQQAQQAPPVQQQQPPNPQQQQQQQQPAQQPPQQKAPPPQLQNPLLQQQHQQNAPQQSRSIPDLSTSGSVQNHPIETPADRTKNWVNQINPTEPIQQEQMQPQPTQQQLQQTSVQQQQTAKQQQAPPPQQPNQTLQHTQQQAQQQQQAPPQHQQLSAAQLSQLHAQTHALPNSHQQPITHAHLMRRAMDPSQVVSPPTSSMGQHSQMQPMHIPNGYQLPTHNFQQPMMVQPQGQPGMVPAQNMPTYQHQKSMPDGVPEHH</sequence>
<feature type="compositionally biased region" description="Low complexity" evidence="12">
    <location>
        <begin position="1245"/>
        <end position="1260"/>
    </location>
</feature>
<feature type="compositionally biased region" description="Polar residues" evidence="12">
    <location>
        <begin position="1287"/>
        <end position="1298"/>
    </location>
</feature>
<dbReference type="Gene3D" id="3.10.20.90">
    <property type="entry name" value="Phosphatidylinositol 3-kinase Catalytic Subunit, Chain A, domain 1"/>
    <property type="match status" value="1"/>
</dbReference>
<dbReference type="CDD" id="cd13983">
    <property type="entry name" value="STKc_WNK"/>
    <property type="match status" value="1"/>
</dbReference>
<evidence type="ECO:0000256" key="2">
    <source>
        <dbReference type="ARBA" id="ARBA00012513"/>
    </source>
</evidence>
<feature type="region of interest" description="Disordered" evidence="12">
    <location>
        <begin position="1003"/>
        <end position="1074"/>
    </location>
</feature>
<evidence type="ECO:0000256" key="8">
    <source>
        <dbReference type="ARBA" id="ARBA00022840"/>
    </source>
</evidence>
<feature type="region of interest" description="Disordered" evidence="12">
    <location>
        <begin position="841"/>
        <end position="930"/>
    </location>
</feature>
<dbReference type="OrthoDB" id="4062651at2759"/>
<keyword evidence="15" id="KW-1185">Reference proteome</keyword>
<reference evidence="14" key="1">
    <citation type="journal article" date="2010" name="Science">
        <title>Plasticity of animal genome architecture unmasked by rapid evolution of a pelagic tunicate.</title>
        <authorList>
            <person name="Denoeud F."/>
            <person name="Henriet S."/>
            <person name="Mungpakdee S."/>
            <person name="Aury J.M."/>
            <person name="Da Silva C."/>
            <person name="Brinkmann H."/>
            <person name="Mikhaleva J."/>
            <person name="Olsen L.C."/>
            <person name="Jubin C."/>
            <person name="Canestro C."/>
            <person name="Bouquet J.M."/>
            <person name="Danks G."/>
            <person name="Poulain J."/>
            <person name="Campsteijn C."/>
            <person name="Adamski M."/>
            <person name="Cross I."/>
            <person name="Yadetie F."/>
            <person name="Muffato M."/>
            <person name="Louis A."/>
            <person name="Butcher S."/>
            <person name="Tsagkogeorga G."/>
            <person name="Konrad A."/>
            <person name="Singh S."/>
            <person name="Jensen M.F."/>
            <person name="Cong E.H."/>
            <person name="Eikeseth-Otteraa H."/>
            <person name="Noel B."/>
            <person name="Anthouard V."/>
            <person name="Porcel B.M."/>
            <person name="Kachouri-Lafond R."/>
            <person name="Nishino A."/>
            <person name="Ugolini M."/>
            <person name="Chourrout P."/>
            <person name="Nishida H."/>
            <person name="Aasland R."/>
            <person name="Huzurbazar S."/>
            <person name="Westhof E."/>
            <person name="Delsuc F."/>
            <person name="Lehrach H."/>
            <person name="Reinhardt R."/>
            <person name="Weissenbach J."/>
            <person name="Roy S.W."/>
            <person name="Artiguenave F."/>
            <person name="Postlethwait J.H."/>
            <person name="Manak J.R."/>
            <person name="Thompson E.M."/>
            <person name="Jaillon O."/>
            <person name="Du Pasquier L."/>
            <person name="Boudinot P."/>
            <person name="Liberles D.A."/>
            <person name="Volff J.N."/>
            <person name="Philippe H."/>
            <person name="Lenhard B."/>
            <person name="Roest Crollius H."/>
            <person name="Wincker P."/>
            <person name="Chourrout D."/>
        </authorList>
    </citation>
    <scope>NUCLEOTIDE SEQUENCE [LARGE SCALE GENOMIC DNA]</scope>
</reference>
<feature type="compositionally biased region" description="Low complexity" evidence="12">
    <location>
        <begin position="1299"/>
        <end position="1327"/>
    </location>
</feature>
<evidence type="ECO:0000256" key="11">
    <source>
        <dbReference type="SAM" id="Coils"/>
    </source>
</evidence>
<feature type="compositionally biased region" description="Low complexity" evidence="12">
    <location>
        <begin position="1205"/>
        <end position="1236"/>
    </location>
</feature>
<feature type="domain" description="Protein kinase" evidence="13">
    <location>
        <begin position="92"/>
        <end position="352"/>
    </location>
</feature>
<feature type="compositionally biased region" description="Basic and acidic residues" evidence="12">
    <location>
        <begin position="920"/>
        <end position="929"/>
    </location>
</feature>
<evidence type="ECO:0000256" key="4">
    <source>
        <dbReference type="ARBA" id="ARBA00022527"/>
    </source>
</evidence>
<keyword evidence="4" id="KW-0723">Serine/threonine-protein kinase</keyword>
<feature type="region of interest" description="Disordered" evidence="12">
    <location>
        <begin position="1"/>
        <end position="89"/>
    </location>
</feature>
<evidence type="ECO:0000256" key="3">
    <source>
        <dbReference type="ARBA" id="ARBA00022490"/>
    </source>
</evidence>
<dbReference type="Pfam" id="PF00069">
    <property type="entry name" value="Pkinase"/>
    <property type="match status" value="1"/>
</dbReference>
<dbReference type="GO" id="GO:0005737">
    <property type="term" value="C:cytoplasm"/>
    <property type="evidence" value="ECO:0007669"/>
    <property type="project" value="UniProtKB-SubCell"/>
</dbReference>
<evidence type="ECO:0000256" key="7">
    <source>
        <dbReference type="ARBA" id="ARBA00022777"/>
    </source>
</evidence>
<keyword evidence="6" id="KW-0547">Nucleotide-binding</keyword>
<dbReference type="EC" id="2.7.11.1" evidence="2"/>
<feature type="region of interest" description="Disordered" evidence="12">
    <location>
        <begin position="1391"/>
        <end position="1410"/>
    </location>
</feature>
<gene>
    <name evidence="14" type="ORF">GSOID_T00002381001</name>
</gene>
<feature type="compositionally biased region" description="Polar residues" evidence="12">
    <location>
        <begin position="1055"/>
        <end position="1074"/>
    </location>
</feature>
<comment type="catalytic activity">
    <reaction evidence="9">
        <text>L-threonyl-[protein] + ATP = O-phospho-L-threonyl-[protein] + ADP + H(+)</text>
        <dbReference type="Rhea" id="RHEA:46608"/>
        <dbReference type="Rhea" id="RHEA-COMP:11060"/>
        <dbReference type="Rhea" id="RHEA-COMP:11605"/>
        <dbReference type="ChEBI" id="CHEBI:15378"/>
        <dbReference type="ChEBI" id="CHEBI:30013"/>
        <dbReference type="ChEBI" id="CHEBI:30616"/>
        <dbReference type="ChEBI" id="CHEBI:61977"/>
        <dbReference type="ChEBI" id="CHEBI:456216"/>
        <dbReference type="EC" id="2.7.11.1"/>
    </reaction>
</comment>
<feature type="compositionally biased region" description="Polar residues" evidence="12">
    <location>
        <begin position="1395"/>
        <end position="1410"/>
    </location>
</feature>
<evidence type="ECO:0000313" key="15">
    <source>
        <dbReference type="Proteomes" id="UP000001307"/>
    </source>
</evidence>
<feature type="region of interest" description="Disordered" evidence="12">
    <location>
        <begin position="1202"/>
        <end position="1362"/>
    </location>
</feature>
<dbReference type="InParanoid" id="E4X5E7"/>
<accession>E4X5E7</accession>
<dbReference type="GO" id="GO:0004674">
    <property type="term" value="F:protein serine/threonine kinase activity"/>
    <property type="evidence" value="ECO:0007669"/>
    <property type="project" value="UniProtKB-KW"/>
</dbReference>
<dbReference type="SUPFAM" id="SSF56112">
    <property type="entry name" value="Protein kinase-like (PK-like)"/>
    <property type="match status" value="1"/>
</dbReference>
<dbReference type="PANTHER" id="PTHR13902">
    <property type="entry name" value="SERINE/THREONINE-PROTEIN KINASE WNK WITH NO LYSINE -RELATED"/>
    <property type="match status" value="1"/>
</dbReference>
<dbReference type="Gene3D" id="1.10.510.10">
    <property type="entry name" value="Transferase(Phosphotransferase) domain 1"/>
    <property type="match status" value="1"/>
</dbReference>
<evidence type="ECO:0000256" key="6">
    <source>
        <dbReference type="ARBA" id="ARBA00022741"/>
    </source>
</evidence>
<comment type="subcellular location">
    <subcellularLocation>
        <location evidence="1">Cytoplasm</location>
    </subcellularLocation>
</comment>
<dbReference type="FunFam" id="3.30.200.20:FF:001054">
    <property type="entry name" value="Serine/threonine-protein kinase WNK1"/>
    <property type="match status" value="1"/>
</dbReference>
<name>E4X5E7_OIKDI</name>
<keyword evidence="3" id="KW-0963">Cytoplasm</keyword>
<keyword evidence="5" id="KW-0808">Transferase</keyword>
<proteinExistence type="predicted"/>
<dbReference type="InterPro" id="IPR024678">
    <property type="entry name" value="Kinase_OSR1/WNK_CCT"/>
</dbReference>
<dbReference type="Gene3D" id="3.30.200.20">
    <property type="entry name" value="Phosphorylase Kinase, domain 1"/>
    <property type="match status" value="1"/>
</dbReference>
<evidence type="ECO:0000256" key="5">
    <source>
        <dbReference type="ARBA" id="ARBA00022679"/>
    </source>
</evidence>
<dbReference type="Pfam" id="PF12202">
    <property type="entry name" value="OSR1_C"/>
    <property type="match status" value="1"/>
</dbReference>
<dbReference type="EMBL" id="FN653025">
    <property type="protein sequence ID" value="CBY18516.1"/>
    <property type="molecule type" value="Genomic_DNA"/>
</dbReference>
<evidence type="ECO:0000256" key="12">
    <source>
        <dbReference type="SAM" id="MobiDB-lite"/>
    </source>
</evidence>
<protein>
    <recommendedName>
        <fullName evidence="2">non-specific serine/threonine protein kinase</fullName>
        <ecNumber evidence="2">2.7.11.1</ecNumber>
    </recommendedName>
</protein>
<dbReference type="InterPro" id="IPR050588">
    <property type="entry name" value="WNK_Ser-Thr_kinase"/>
</dbReference>
<feature type="compositionally biased region" description="Basic and acidic residues" evidence="12">
    <location>
        <begin position="1012"/>
        <end position="1037"/>
    </location>
</feature>
<evidence type="ECO:0000259" key="13">
    <source>
        <dbReference type="PROSITE" id="PS50011"/>
    </source>
</evidence>
<evidence type="ECO:0000313" key="14">
    <source>
        <dbReference type="EMBL" id="CBY18516.1"/>
    </source>
</evidence>
<dbReference type="PROSITE" id="PS50011">
    <property type="entry name" value="PROTEIN_KINASE_DOM"/>
    <property type="match status" value="1"/>
</dbReference>
<keyword evidence="8" id="KW-0067">ATP-binding</keyword>
<feature type="compositionally biased region" description="Polar residues" evidence="12">
    <location>
        <begin position="896"/>
        <end position="914"/>
    </location>
</feature>